<dbReference type="InterPro" id="IPR004360">
    <property type="entry name" value="Glyas_Fos-R_dOase_dom"/>
</dbReference>
<evidence type="ECO:0000313" key="3">
    <source>
        <dbReference type="Proteomes" id="UP000028875"/>
    </source>
</evidence>
<feature type="domain" description="VOC" evidence="1">
    <location>
        <begin position="6"/>
        <end position="98"/>
    </location>
</feature>
<dbReference type="PROSITE" id="PS51819">
    <property type="entry name" value="VOC"/>
    <property type="match status" value="1"/>
</dbReference>
<dbReference type="InterPro" id="IPR052537">
    <property type="entry name" value="Extradiol_RC_dioxygenase"/>
</dbReference>
<dbReference type="SUPFAM" id="SSF54593">
    <property type="entry name" value="Glyoxalase/Bleomycin resistance protein/Dihydroxybiphenyl dioxygenase"/>
    <property type="match status" value="1"/>
</dbReference>
<evidence type="ECO:0000313" key="2">
    <source>
        <dbReference type="EMBL" id="CDQ40483.1"/>
    </source>
</evidence>
<reference evidence="2 3" key="1">
    <citation type="submission" date="2014-03" db="EMBL/GenBank/DDBJ databases">
        <authorList>
            <person name="Urmite Genomes U."/>
        </authorList>
    </citation>
    <scope>NUCLEOTIDE SEQUENCE [LARGE SCALE GENOMIC DNA]</scope>
    <source>
        <strain evidence="2 3">Vm-5</strain>
    </source>
</reference>
<dbReference type="EMBL" id="CCDP010000002">
    <property type="protein sequence ID" value="CDQ40483.1"/>
    <property type="molecule type" value="Genomic_DNA"/>
</dbReference>
<protein>
    <submittedName>
        <fullName evidence="2">Putative ring-cleaving dioxygenase MhqO</fullName>
    </submittedName>
</protein>
<dbReference type="PANTHER" id="PTHR36110:SF2">
    <property type="entry name" value="RING-CLEAVING DIOXYGENASE MHQE-RELATED"/>
    <property type="match status" value="1"/>
</dbReference>
<keyword evidence="3" id="KW-1185">Reference proteome</keyword>
<evidence type="ECO:0000259" key="1">
    <source>
        <dbReference type="PROSITE" id="PS51819"/>
    </source>
</evidence>
<comment type="caution">
    <text evidence="2">The sequence shown here is derived from an EMBL/GenBank/DDBJ whole genome shotgun (WGS) entry which is preliminary data.</text>
</comment>
<dbReference type="Pfam" id="PF00903">
    <property type="entry name" value="Glyoxalase"/>
    <property type="match status" value="1"/>
</dbReference>
<dbReference type="AlphaFoldDB" id="A0A024QD95"/>
<dbReference type="InterPro" id="IPR029068">
    <property type="entry name" value="Glyas_Bleomycin-R_OHBP_Dase"/>
</dbReference>
<dbReference type="Proteomes" id="UP000028875">
    <property type="component" value="Unassembled WGS sequence"/>
</dbReference>
<dbReference type="eggNOG" id="COG0346">
    <property type="taxonomic scope" value="Bacteria"/>
</dbReference>
<accession>A0A024QD95</accession>
<organism evidence="2 3">
    <name type="scientific">Virgibacillus massiliensis</name>
    <dbReference type="NCBI Taxonomy" id="1462526"/>
    <lineage>
        <taxon>Bacteria</taxon>
        <taxon>Bacillati</taxon>
        <taxon>Bacillota</taxon>
        <taxon>Bacilli</taxon>
        <taxon>Bacillales</taxon>
        <taxon>Bacillaceae</taxon>
        <taxon>Virgibacillus</taxon>
    </lineage>
</organism>
<sequence>MKKTAGIHHITAIVGHPQENVDFYASVLGLRLVKKTINFDDPSTYHLYFGNEGGEPGTIITFFPWSHAFKGRIGDGQFGTISFAIPVGSLSFWKERFY</sequence>
<reference evidence="3" key="2">
    <citation type="submission" date="2014-05" db="EMBL/GenBank/DDBJ databases">
        <title>Draft genome sequence of Virgibacillus massiliensis Vm-5.</title>
        <authorList>
            <person name="Khelaifia S."/>
            <person name="Croce O."/>
            <person name="Lagier J.C."/>
            <person name="Raoult D."/>
        </authorList>
    </citation>
    <scope>NUCLEOTIDE SEQUENCE [LARGE SCALE GENOMIC DNA]</scope>
    <source>
        <strain evidence="3">Vm-5</strain>
    </source>
</reference>
<dbReference type="Gene3D" id="3.10.180.10">
    <property type="entry name" value="2,3-Dihydroxybiphenyl 1,2-Dioxygenase, domain 1"/>
    <property type="match status" value="2"/>
</dbReference>
<gene>
    <name evidence="2" type="primary">mhqO_2</name>
    <name evidence="2" type="ORF">BN990_02807</name>
</gene>
<proteinExistence type="predicted"/>
<keyword evidence="2" id="KW-0560">Oxidoreductase</keyword>
<dbReference type="InterPro" id="IPR037523">
    <property type="entry name" value="VOC_core"/>
</dbReference>
<keyword evidence="2" id="KW-0223">Dioxygenase</keyword>
<dbReference type="PANTHER" id="PTHR36110">
    <property type="entry name" value="RING-CLEAVING DIOXYGENASE MHQE-RELATED"/>
    <property type="match status" value="1"/>
</dbReference>
<name>A0A024QD95_9BACI</name>
<dbReference type="STRING" id="1462526.BN990_02807"/>
<dbReference type="GO" id="GO:0051213">
    <property type="term" value="F:dioxygenase activity"/>
    <property type="evidence" value="ECO:0007669"/>
    <property type="project" value="UniProtKB-KW"/>
</dbReference>